<evidence type="ECO:0000313" key="1">
    <source>
        <dbReference type="EMBL" id="GHI50255.1"/>
    </source>
</evidence>
<name>A0ABQ3R326_STRRR</name>
<dbReference type="Proteomes" id="UP000646738">
    <property type="component" value="Unassembled WGS sequence"/>
</dbReference>
<reference evidence="2" key="1">
    <citation type="submission" date="2023-07" db="EMBL/GenBank/DDBJ databases">
        <title>Whole genome shotgun sequence of Streptomyces achromogenes subsp. rubradiris NBRC 14000.</title>
        <authorList>
            <person name="Komaki H."/>
            <person name="Tamura T."/>
        </authorList>
    </citation>
    <scope>NUCLEOTIDE SEQUENCE [LARGE SCALE GENOMIC DNA]</scope>
    <source>
        <strain evidence="2">NBRC 14000</strain>
    </source>
</reference>
<gene>
    <name evidence="1" type="ORF">Srubr_01010</name>
</gene>
<organism evidence="1 2">
    <name type="scientific">Streptomyces rubradiris</name>
    <name type="common">Streptomyces achromogenes subsp. rubradiris</name>
    <dbReference type="NCBI Taxonomy" id="285531"/>
    <lineage>
        <taxon>Bacteria</taxon>
        <taxon>Bacillati</taxon>
        <taxon>Actinomycetota</taxon>
        <taxon>Actinomycetes</taxon>
        <taxon>Kitasatosporales</taxon>
        <taxon>Streptomycetaceae</taxon>
        <taxon>Streptomyces</taxon>
    </lineage>
</organism>
<keyword evidence="2" id="KW-1185">Reference proteome</keyword>
<accession>A0ABQ3R326</accession>
<protein>
    <submittedName>
        <fullName evidence="1">Uncharacterized protein</fullName>
    </submittedName>
</protein>
<proteinExistence type="predicted"/>
<sequence length="393" mass="42889">MGVGACGIHLRESASTAQAALVPFAAASSSRTLPPPLLPKGSLVMKTQEEINSEILRAGVHREVAAQRGRELAMLAHSALLSLRSSLDSAPAVVHAVLAECGGGLPEAQYHHGGSDSHNAAVGTAIAGIALHRERDDSDAVLSWLMRTDRLRRHGAHPTPWLANWAPAGPGVTSRALAVVADEPTWIARLRYGAATAAPAWPTLTDEDVQRRASRLPAMLWPAWTMRMLPRLPKPVIRLAVLRRACATLLLVPGTFWEYHQAAELLGNPRAYANREALDTSLEKQRPNELAAFLVLLARALDTHPAPIDYHRRRAVFSEDSVRLDLDALQEYCRSRGLRSGPVHTKRLRWHLLRILLGADPGTSSRTPAGTQTFHKNSPASSVIFCFSRRPRI</sequence>
<evidence type="ECO:0000313" key="2">
    <source>
        <dbReference type="Proteomes" id="UP000646738"/>
    </source>
</evidence>
<comment type="caution">
    <text evidence="1">The sequence shown here is derived from an EMBL/GenBank/DDBJ whole genome shotgun (WGS) entry which is preliminary data.</text>
</comment>
<dbReference type="EMBL" id="BNEA01000001">
    <property type="protein sequence ID" value="GHI50255.1"/>
    <property type="molecule type" value="Genomic_DNA"/>
</dbReference>